<evidence type="ECO:0000313" key="3">
    <source>
        <dbReference type="EMBL" id="KAI9193812.1"/>
    </source>
</evidence>
<dbReference type="PANTHER" id="PTHR23272:SF184">
    <property type="entry name" value="OS03G0311250 PROTEIN"/>
    <property type="match status" value="1"/>
</dbReference>
<evidence type="ECO:0000256" key="1">
    <source>
        <dbReference type="SAM" id="MobiDB-lite"/>
    </source>
</evidence>
<dbReference type="InterPro" id="IPR012337">
    <property type="entry name" value="RNaseH-like_sf"/>
</dbReference>
<sequence>MLDHLGRPCDAEDVVSPNSEESELDRYLKEARFRSVEEFDILSWWRLNNPNFPTLARMAHDYLAIPFSEAVSYSFLRTNQPEIDDNIAYYDDSYIQILQAMVCTKSWLESQ</sequence>
<organism evidence="3 4">
    <name type="scientific">Acer negundo</name>
    <name type="common">Box elder</name>
    <dbReference type="NCBI Taxonomy" id="4023"/>
    <lineage>
        <taxon>Eukaryota</taxon>
        <taxon>Viridiplantae</taxon>
        <taxon>Streptophyta</taxon>
        <taxon>Embryophyta</taxon>
        <taxon>Tracheophyta</taxon>
        <taxon>Spermatophyta</taxon>
        <taxon>Magnoliopsida</taxon>
        <taxon>eudicotyledons</taxon>
        <taxon>Gunneridae</taxon>
        <taxon>Pentapetalae</taxon>
        <taxon>rosids</taxon>
        <taxon>malvids</taxon>
        <taxon>Sapindales</taxon>
        <taxon>Sapindaceae</taxon>
        <taxon>Hippocastanoideae</taxon>
        <taxon>Acereae</taxon>
        <taxon>Acer</taxon>
    </lineage>
</organism>
<keyword evidence="4" id="KW-1185">Reference proteome</keyword>
<dbReference type="EMBL" id="JAJSOW010000003">
    <property type="protein sequence ID" value="KAI9193812.1"/>
    <property type="molecule type" value="Genomic_DNA"/>
</dbReference>
<feature type="domain" description="HAT C-terminal dimerisation" evidence="2">
    <location>
        <begin position="23"/>
        <end position="108"/>
    </location>
</feature>
<name>A0AAD5P0N3_ACENE</name>
<evidence type="ECO:0000259" key="2">
    <source>
        <dbReference type="Pfam" id="PF05699"/>
    </source>
</evidence>
<dbReference type="GO" id="GO:0046983">
    <property type="term" value="F:protein dimerization activity"/>
    <property type="evidence" value="ECO:0007669"/>
    <property type="project" value="InterPro"/>
</dbReference>
<gene>
    <name evidence="3" type="ORF">LWI28_000384</name>
</gene>
<dbReference type="AlphaFoldDB" id="A0AAD5P0N3"/>
<dbReference type="SUPFAM" id="SSF53098">
    <property type="entry name" value="Ribonuclease H-like"/>
    <property type="match status" value="1"/>
</dbReference>
<feature type="region of interest" description="Disordered" evidence="1">
    <location>
        <begin position="1"/>
        <end position="20"/>
    </location>
</feature>
<feature type="compositionally biased region" description="Basic and acidic residues" evidence="1">
    <location>
        <begin position="1"/>
        <end position="10"/>
    </location>
</feature>
<reference evidence="3" key="2">
    <citation type="submission" date="2023-02" db="EMBL/GenBank/DDBJ databases">
        <authorList>
            <person name="Swenson N.G."/>
            <person name="Wegrzyn J.L."/>
            <person name="Mcevoy S.L."/>
        </authorList>
    </citation>
    <scope>NUCLEOTIDE SEQUENCE</scope>
    <source>
        <strain evidence="3">91603</strain>
        <tissue evidence="3">Leaf</tissue>
    </source>
</reference>
<comment type="caution">
    <text evidence="3">The sequence shown here is derived from an EMBL/GenBank/DDBJ whole genome shotgun (WGS) entry which is preliminary data.</text>
</comment>
<proteinExistence type="predicted"/>
<dbReference type="Pfam" id="PF05699">
    <property type="entry name" value="Dimer_Tnp_hAT"/>
    <property type="match status" value="1"/>
</dbReference>
<dbReference type="Proteomes" id="UP001064489">
    <property type="component" value="Chromosome 1"/>
</dbReference>
<evidence type="ECO:0000313" key="4">
    <source>
        <dbReference type="Proteomes" id="UP001064489"/>
    </source>
</evidence>
<accession>A0AAD5P0N3</accession>
<dbReference type="InterPro" id="IPR008906">
    <property type="entry name" value="HATC_C_dom"/>
</dbReference>
<reference evidence="3" key="1">
    <citation type="journal article" date="2022" name="Plant J.">
        <title>Strategies of tolerance reflected in two North American maple genomes.</title>
        <authorList>
            <person name="McEvoy S.L."/>
            <person name="Sezen U.U."/>
            <person name="Trouern-Trend A."/>
            <person name="McMahon S.M."/>
            <person name="Schaberg P.G."/>
            <person name="Yang J."/>
            <person name="Wegrzyn J.L."/>
            <person name="Swenson N.G."/>
        </authorList>
    </citation>
    <scope>NUCLEOTIDE SEQUENCE</scope>
    <source>
        <strain evidence="3">91603</strain>
    </source>
</reference>
<dbReference type="PANTHER" id="PTHR23272">
    <property type="entry name" value="BED FINGER-RELATED"/>
    <property type="match status" value="1"/>
</dbReference>
<protein>
    <recommendedName>
        <fullName evidence="2">HAT C-terminal dimerisation domain-containing protein</fullName>
    </recommendedName>
</protein>